<dbReference type="InParanoid" id="A0A059ACW1"/>
<dbReference type="Pfam" id="PF00201">
    <property type="entry name" value="UDPGT"/>
    <property type="match status" value="1"/>
</dbReference>
<name>A0A059ACW1_EUCGR</name>
<keyword evidence="2" id="KW-0328">Glycosyltransferase</keyword>
<keyword evidence="3" id="KW-0808">Transferase</keyword>
<accession>A0A059ACW1</accession>
<dbReference type="SUPFAM" id="SSF53756">
    <property type="entry name" value="UDP-Glycosyltransferase/glycogen phosphorylase"/>
    <property type="match status" value="1"/>
</dbReference>
<dbReference type="PANTHER" id="PTHR11926:SF1464">
    <property type="entry name" value="UDP-GLYCOSYLTRANSFERASE 76B1-LIKE"/>
    <property type="match status" value="1"/>
</dbReference>
<dbReference type="GO" id="GO:0005737">
    <property type="term" value="C:cytoplasm"/>
    <property type="evidence" value="ECO:0000318"/>
    <property type="project" value="GO_Central"/>
</dbReference>
<dbReference type="PANTHER" id="PTHR11926">
    <property type="entry name" value="GLUCOSYL/GLUCURONOSYL TRANSFERASES"/>
    <property type="match status" value="1"/>
</dbReference>
<dbReference type="FunFam" id="3.40.50.2000:FF:000120">
    <property type="entry name" value="UDP-glycosyltransferase 76C1"/>
    <property type="match status" value="1"/>
</dbReference>
<dbReference type="Gramene" id="KCW51451">
    <property type="protein sequence ID" value="KCW51451"/>
    <property type="gene ID" value="EUGRSUZ_J00973"/>
</dbReference>
<dbReference type="GO" id="GO:0080043">
    <property type="term" value="F:quercetin 3-O-glucosyltransferase activity"/>
    <property type="evidence" value="ECO:0000318"/>
    <property type="project" value="GO_Central"/>
</dbReference>
<gene>
    <name evidence="4" type="ORF">EUGRSUZ_J00973</name>
</gene>
<evidence type="ECO:0000256" key="1">
    <source>
        <dbReference type="ARBA" id="ARBA00009995"/>
    </source>
</evidence>
<comment type="similarity">
    <text evidence="1">Belongs to the UDP-glycosyltransferase family.</text>
</comment>
<dbReference type="AlphaFoldDB" id="A0A059ACW1"/>
<dbReference type="OMA" id="RREMYLP"/>
<evidence type="ECO:0008006" key="5">
    <source>
        <dbReference type="Google" id="ProtNLM"/>
    </source>
</evidence>
<sequence>MEDPRISPVKPRSGCEIVLFPLPLQGHITPMLQLANILYSRGFSITIVHTHFNSPKSSNYPHFNFQPIPDGLLEGQASTVDFIALVTLMNVTCVGPFRDCLAKLFSDASNDRIPCCLITDPVWHFTQAVADELNIPRMALRTSSISSFLAFCAMPLMREKGYLPLQDSRLEEAVPELPPLKVKDLHVINSKDPEDVLRLIIAMAETMRASSGLIFNSFEELEPTKLAECRRRFPVPIFTVGPFHKQSVETSTSLLPQDRSSISWLDKQEKPKSVLYVSFGSLSIVSEAQFLEIASGLANSGRPFLWVAICEGVPLMCMPFFGDQRVNARYVCNEWRVGLHLEYKVERKEIEDSIKRLMVSDEGDEMREKMKSLKREADECLQDGGSSYRSLRKLTEYLVSF</sequence>
<dbReference type="STRING" id="71139.A0A059ACW1"/>
<dbReference type="EMBL" id="KK198762">
    <property type="protein sequence ID" value="KCW51451.1"/>
    <property type="molecule type" value="Genomic_DNA"/>
</dbReference>
<evidence type="ECO:0000256" key="3">
    <source>
        <dbReference type="ARBA" id="ARBA00022679"/>
    </source>
</evidence>
<dbReference type="FunCoup" id="A0A059ACW1">
    <property type="interactions" value="269"/>
</dbReference>
<dbReference type="InterPro" id="IPR002213">
    <property type="entry name" value="UDP_glucos_trans"/>
</dbReference>
<protein>
    <recommendedName>
        <fullName evidence="5">UDP-glycosyltransferases domain-containing protein</fullName>
    </recommendedName>
</protein>
<evidence type="ECO:0000313" key="4">
    <source>
        <dbReference type="EMBL" id="KCW51451.1"/>
    </source>
</evidence>
<proteinExistence type="inferred from homology"/>
<reference evidence="4" key="1">
    <citation type="submission" date="2013-07" db="EMBL/GenBank/DDBJ databases">
        <title>The genome of Eucalyptus grandis.</title>
        <authorList>
            <person name="Schmutz J."/>
            <person name="Hayes R."/>
            <person name="Myburg A."/>
            <person name="Tuskan G."/>
            <person name="Grattapaglia D."/>
            <person name="Rokhsar D.S."/>
        </authorList>
    </citation>
    <scope>NUCLEOTIDE SEQUENCE</scope>
    <source>
        <tissue evidence="4">Leaf extractions</tissue>
    </source>
</reference>
<dbReference type="GO" id="GO:0080044">
    <property type="term" value="F:quercetin 7-O-glucosyltransferase activity"/>
    <property type="evidence" value="ECO:0000318"/>
    <property type="project" value="GO_Central"/>
</dbReference>
<dbReference type="CDD" id="cd03784">
    <property type="entry name" value="GT1_Gtf-like"/>
    <property type="match status" value="1"/>
</dbReference>
<organism evidence="4">
    <name type="scientific">Eucalyptus grandis</name>
    <name type="common">Flooded gum</name>
    <dbReference type="NCBI Taxonomy" id="71139"/>
    <lineage>
        <taxon>Eukaryota</taxon>
        <taxon>Viridiplantae</taxon>
        <taxon>Streptophyta</taxon>
        <taxon>Embryophyta</taxon>
        <taxon>Tracheophyta</taxon>
        <taxon>Spermatophyta</taxon>
        <taxon>Magnoliopsida</taxon>
        <taxon>eudicotyledons</taxon>
        <taxon>Gunneridae</taxon>
        <taxon>Pentapetalae</taxon>
        <taxon>rosids</taxon>
        <taxon>malvids</taxon>
        <taxon>Myrtales</taxon>
        <taxon>Myrtaceae</taxon>
        <taxon>Myrtoideae</taxon>
        <taxon>Eucalypteae</taxon>
        <taxon>Eucalyptus</taxon>
    </lineage>
</organism>
<evidence type="ECO:0000256" key="2">
    <source>
        <dbReference type="ARBA" id="ARBA00022676"/>
    </source>
</evidence>
<dbReference type="Gene3D" id="3.40.50.2000">
    <property type="entry name" value="Glycogen Phosphorylase B"/>
    <property type="match status" value="4"/>
</dbReference>